<comment type="caution">
    <text evidence="1">The sequence shown here is derived from an EMBL/GenBank/DDBJ whole genome shotgun (WGS) entry which is preliminary data.</text>
</comment>
<reference evidence="1 2" key="1">
    <citation type="submission" date="2019-06" db="EMBL/GenBank/DDBJ databases">
        <title>Sorghum-associated microbial communities from plants grown in Nebraska, USA.</title>
        <authorList>
            <person name="Schachtman D."/>
        </authorList>
    </citation>
    <scope>NUCLEOTIDE SEQUENCE [LARGE SCALE GENOMIC DNA]</scope>
    <source>
        <strain evidence="1 2">1225</strain>
    </source>
</reference>
<dbReference type="RefSeq" id="WP_145635129.1">
    <property type="nucleotide sequence ID" value="NZ_VIWP01000002.1"/>
</dbReference>
<evidence type="ECO:0000313" key="2">
    <source>
        <dbReference type="Proteomes" id="UP000320653"/>
    </source>
</evidence>
<organism evidence="1 2">
    <name type="scientific">Neorhizobium alkalisoli</name>
    <dbReference type="NCBI Taxonomy" id="528178"/>
    <lineage>
        <taxon>Bacteria</taxon>
        <taxon>Pseudomonadati</taxon>
        <taxon>Pseudomonadota</taxon>
        <taxon>Alphaproteobacteria</taxon>
        <taxon>Hyphomicrobiales</taxon>
        <taxon>Rhizobiaceae</taxon>
        <taxon>Rhizobium/Agrobacterium group</taxon>
        <taxon>Neorhizobium</taxon>
    </lineage>
</organism>
<accession>A0A561R353</accession>
<dbReference type="Proteomes" id="UP000320653">
    <property type="component" value="Unassembled WGS sequence"/>
</dbReference>
<dbReference type="AlphaFoldDB" id="A0A561R353"/>
<gene>
    <name evidence="1" type="ORF">FHW37_102633</name>
</gene>
<dbReference type="OrthoDB" id="7917347at2"/>
<proteinExistence type="predicted"/>
<dbReference type="EMBL" id="VIWP01000002">
    <property type="protein sequence ID" value="TWF56993.1"/>
    <property type="molecule type" value="Genomic_DNA"/>
</dbReference>
<evidence type="ECO:0000313" key="1">
    <source>
        <dbReference type="EMBL" id="TWF56993.1"/>
    </source>
</evidence>
<keyword evidence="2" id="KW-1185">Reference proteome</keyword>
<sequence length="91" mass="9437">MARLPIIAIIAAALAGLAALLPGKAPARDYRDYLVMVAGDCSTAATKVMRDTGGQLLSAQPSSDGQTCIVTVLVQGNGSERPRKVTVRVPM</sequence>
<name>A0A561R353_9HYPH</name>
<protein>
    <submittedName>
        <fullName evidence="1">Uncharacterized protein</fullName>
    </submittedName>
</protein>